<evidence type="ECO:0000259" key="2">
    <source>
        <dbReference type="Pfam" id="PF20163"/>
    </source>
</evidence>
<feature type="transmembrane region" description="Helical" evidence="1">
    <location>
        <begin position="506"/>
        <end position="530"/>
    </location>
</feature>
<sequence length="783" mass="86939">MHHGTVQESGTPLLGSEIALGKMNLRNGSYQAGFAFGLLTSPYLDEYVPEFGGKSPRDKFLRMRRKTDDKPASRNAVTGWRFGALFAAAVTLAVLIGNVTIAGVFTSRVRAQGYTSNVAPISVGNCGYIKKLGIGIHLVINIVSTLLLGASNYCMQTISAPSRDDVDRAHVKGSWVDIGIPSLRNLRFIRKRRAFVWFCLGVASIPLHLVYNSIFFVSANNNLYRIWYADDSFARGAPFNETFFTQAIALGNVNADKLQDQLMHGDRYQNITNDECINAYAKTLIEDRGNVILVMDRPENCSIFNDPFDQRLSEPGHSSLADCGNTSATSLYAVDNYNNNFSPETDPYITNWYYWICSQESVYRTETENDPRSPPDKLCSDGAWKDQLGADPWKIHGIKVNYCLSEKLNSQCQLRVSLNLIYVVITFNAVKLIIIILIATSHWINDEPLVTVGDAAASFIESPDPRTKGVCLTSAGYIRNNKLSEEISQTVYHPQRKRWFSAGSRFRWTIASLLTLTAIGVILGLLGYALKMLGSRFSRSDFSSLWSFGIGTINPYTLIRNWKIPTDGDLAVAGTVLLTNLPQLILSFIYLILNSLLTSMVAAAEWASFAHGAHQPLRVSFPRGAQKSAFFLELPYQYSIPMLVLSILMHWLISQGFFIAQIFERYLWDFDDNDRLDQEVLDKMQVTTTGAYSPIAMVLTCVILVILFGSVAILGTRRLRDGMPLAGSCSLAVSAACHTPGETSSLLPVKWGVVRSPEGPVDIRHCAFSNDEVELPETGKRYA</sequence>
<feature type="transmembrane region" description="Helical" evidence="1">
    <location>
        <begin position="420"/>
        <end position="439"/>
    </location>
</feature>
<evidence type="ECO:0000256" key="1">
    <source>
        <dbReference type="SAM" id="Phobius"/>
    </source>
</evidence>
<feature type="domain" description="DUF6536" evidence="2">
    <location>
        <begin position="80"/>
        <end position="234"/>
    </location>
</feature>
<dbReference type="InterPro" id="IPR046623">
    <property type="entry name" value="DUF6536"/>
</dbReference>
<dbReference type="AlphaFoldDB" id="A0A0B7JTZ2"/>
<gene>
    <name evidence="3" type="ORF">BN869_000002200_1</name>
</gene>
<protein>
    <recommendedName>
        <fullName evidence="2">DUF6536 domain-containing protein</fullName>
    </recommendedName>
</protein>
<dbReference type="Pfam" id="PF20163">
    <property type="entry name" value="DUF6536"/>
    <property type="match status" value="1"/>
</dbReference>
<keyword evidence="1" id="KW-0812">Transmembrane</keyword>
<name>A0A0B7JTZ2_BIOOC</name>
<accession>A0A0B7JTZ2</accession>
<feature type="transmembrane region" description="Helical" evidence="1">
    <location>
        <begin position="82"/>
        <end position="105"/>
    </location>
</feature>
<feature type="transmembrane region" description="Helical" evidence="1">
    <location>
        <begin position="642"/>
        <end position="663"/>
    </location>
</feature>
<dbReference type="PANTHER" id="PTHR35395:SF1">
    <property type="entry name" value="DUF6536 DOMAIN-CONTAINING PROTEIN"/>
    <property type="match status" value="1"/>
</dbReference>
<feature type="transmembrane region" description="Helical" evidence="1">
    <location>
        <begin position="570"/>
        <end position="593"/>
    </location>
</feature>
<keyword evidence="1" id="KW-0472">Membrane</keyword>
<feature type="transmembrane region" description="Helical" evidence="1">
    <location>
        <begin position="691"/>
        <end position="714"/>
    </location>
</feature>
<keyword evidence="1" id="KW-1133">Transmembrane helix</keyword>
<evidence type="ECO:0000313" key="3">
    <source>
        <dbReference type="EMBL" id="CEO46145.1"/>
    </source>
</evidence>
<proteinExistence type="predicted"/>
<reference evidence="3" key="1">
    <citation type="submission" date="2015-01" db="EMBL/GenBank/DDBJ databases">
        <authorList>
            <person name="Durling Mikael"/>
        </authorList>
    </citation>
    <scope>NUCLEOTIDE SEQUENCE</scope>
</reference>
<organism evidence="3">
    <name type="scientific">Bionectria ochroleuca</name>
    <name type="common">Gliocladium roseum</name>
    <dbReference type="NCBI Taxonomy" id="29856"/>
    <lineage>
        <taxon>Eukaryota</taxon>
        <taxon>Fungi</taxon>
        <taxon>Dikarya</taxon>
        <taxon>Ascomycota</taxon>
        <taxon>Pezizomycotina</taxon>
        <taxon>Sordariomycetes</taxon>
        <taxon>Hypocreomycetidae</taxon>
        <taxon>Hypocreales</taxon>
        <taxon>Bionectriaceae</taxon>
        <taxon>Clonostachys</taxon>
    </lineage>
</organism>
<dbReference type="EMBL" id="CDPU01000004">
    <property type="protein sequence ID" value="CEO46145.1"/>
    <property type="molecule type" value="Genomic_DNA"/>
</dbReference>
<dbReference type="PANTHER" id="PTHR35395">
    <property type="entry name" value="DUF6536 DOMAIN-CONTAINING PROTEIN"/>
    <property type="match status" value="1"/>
</dbReference>
<feature type="transmembrane region" description="Helical" evidence="1">
    <location>
        <begin position="194"/>
        <end position="211"/>
    </location>
</feature>